<keyword evidence="2" id="KW-1185">Reference proteome</keyword>
<accession>A0A6P8C6H7</accession>
<dbReference type="Proteomes" id="UP000515151">
    <property type="component" value="Chromosome 1"/>
</dbReference>
<reference evidence="2" key="1">
    <citation type="journal article" date="2020" name="Plant Biotechnol. J.">
        <title>The pomegranate (Punica granatum L.) draft genome dissects genetic divergence between soft- and hard-seeded cultivars.</title>
        <authorList>
            <person name="Luo X."/>
            <person name="Li H."/>
            <person name="Wu Z."/>
            <person name="Yao W."/>
            <person name="Zhao P."/>
            <person name="Cao D."/>
            <person name="Yu H."/>
            <person name="Li K."/>
            <person name="Poudel K."/>
            <person name="Zhao D."/>
            <person name="Zhang F."/>
            <person name="Xia X."/>
            <person name="Chen L."/>
            <person name="Wang Q."/>
            <person name="Jing D."/>
            <person name="Cao S."/>
        </authorList>
    </citation>
    <scope>NUCLEOTIDE SEQUENCE [LARGE SCALE GENOMIC DNA]</scope>
    <source>
        <strain evidence="2">cv. Tunisia</strain>
    </source>
</reference>
<organism evidence="2 3">
    <name type="scientific">Punica granatum</name>
    <name type="common">Pomegranate</name>
    <dbReference type="NCBI Taxonomy" id="22663"/>
    <lineage>
        <taxon>Eukaryota</taxon>
        <taxon>Viridiplantae</taxon>
        <taxon>Streptophyta</taxon>
        <taxon>Embryophyta</taxon>
        <taxon>Tracheophyta</taxon>
        <taxon>Spermatophyta</taxon>
        <taxon>Magnoliopsida</taxon>
        <taxon>eudicotyledons</taxon>
        <taxon>Gunneridae</taxon>
        <taxon>Pentapetalae</taxon>
        <taxon>rosids</taxon>
        <taxon>malvids</taxon>
        <taxon>Myrtales</taxon>
        <taxon>Lythraceae</taxon>
        <taxon>Punica</taxon>
    </lineage>
</organism>
<dbReference type="AlphaFoldDB" id="A0A6P8C6H7"/>
<reference evidence="3" key="2">
    <citation type="submission" date="2025-08" db="UniProtKB">
        <authorList>
            <consortium name="RefSeq"/>
        </authorList>
    </citation>
    <scope>IDENTIFICATION</scope>
    <source>
        <tissue evidence="3">Leaf</tissue>
    </source>
</reference>
<sequence>MEKLITSNMERRPSSANTSAAFHDKKKGDHPFPVTKGCKCVTPYKCEKNGASNWVLIITKCGTKNEPRKNNLQNVKHRPQSNIQCPLKAKTCCIWCMNSSSICIRRITVIMGCLTTNYTVLCRTCTSKSNKEY</sequence>
<feature type="region of interest" description="Disordered" evidence="1">
    <location>
        <begin position="1"/>
        <end position="27"/>
    </location>
</feature>
<dbReference type="RefSeq" id="XP_031377356.1">
    <property type="nucleotide sequence ID" value="XM_031521496.1"/>
</dbReference>
<name>A0A6P8C6H7_PUNGR</name>
<protein>
    <submittedName>
        <fullName evidence="3">Uncharacterized protein LOC116192829</fullName>
    </submittedName>
</protein>
<proteinExistence type="predicted"/>
<evidence type="ECO:0000313" key="3">
    <source>
        <dbReference type="RefSeq" id="XP_031377356.1"/>
    </source>
</evidence>
<gene>
    <name evidence="3" type="primary">LOC116192829</name>
</gene>
<dbReference type="GeneID" id="116192829"/>
<evidence type="ECO:0000256" key="1">
    <source>
        <dbReference type="SAM" id="MobiDB-lite"/>
    </source>
</evidence>
<feature type="compositionally biased region" description="Basic and acidic residues" evidence="1">
    <location>
        <begin position="1"/>
        <end position="13"/>
    </location>
</feature>
<evidence type="ECO:0000313" key="2">
    <source>
        <dbReference type="Proteomes" id="UP000515151"/>
    </source>
</evidence>